<sequence length="163" mass="17741">MFCNSQTSLKKYSRCTRLLHDPFISSNVGPVNNSRVRVSTLSRFITNAEKSSEVSISSLNESRELSFRSKLLIQGIDIARIKRKEPKTSNNGHKNGKTVYGVSEAETCMHTPAPGESEAQNGLPDSILLRTASAGSTQVSLIPYPTSPIPRHLASASKVLTNP</sequence>
<evidence type="ECO:0000313" key="1">
    <source>
        <dbReference type="EMBL" id="GEU31259.1"/>
    </source>
</evidence>
<reference evidence="1" key="1">
    <citation type="journal article" date="2019" name="Sci. Rep.">
        <title>Draft genome of Tanacetum cinerariifolium, the natural source of mosquito coil.</title>
        <authorList>
            <person name="Yamashiro T."/>
            <person name="Shiraishi A."/>
            <person name="Satake H."/>
            <person name="Nakayama K."/>
        </authorList>
    </citation>
    <scope>NUCLEOTIDE SEQUENCE</scope>
</reference>
<accession>A0A6L2J2L1</accession>
<dbReference type="EMBL" id="BKCJ010000233">
    <property type="protein sequence ID" value="GEU31259.1"/>
    <property type="molecule type" value="Genomic_DNA"/>
</dbReference>
<dbReference type="AlphaFoldDB" id="A0A6L2J2L1"/>
<proteinExistence type="predicted"/>
<name>A0A6L2J2L1_TANCI</name>
<organism evidence="1">
    <name type="scientific">Tanacetum cinerariifolium</name>
    <name type="common">Dalmatian daisy</name>
    <name type="synonym">Chrysanthemum cinerariifolium</name>
    <dbReference type="NCBI Taxonomy" id="118510"/>
    <lineage>
        <taxon>Eukaryota</taxon>
        <taxon>Viridiplantae</taxon>
        <taxon>Streptophyta</taxon>
        <taxon>Embryophyta</taxon>
        <taxon>Tracheophyta</taxon>
        <taxon>Spermatophyta</taxon>
        <taxon>Magnoliopsida</taxon>
        <taxon>eudicotyledons</taxon>
        <taxon>Gunneridae</taxon>
        <taxon>Pentapetalae</taxon>
        <taxon>asterids</taxon>
        <taxon>campanulids</taxon>
        <taxon>Asterales</taxon>
        <taxon>Asteraceae</taxon>
        <taxon>Asteroideae</taxon>
        <taxon>Anthemideae</taxon>
        <taxon>Anthemidinae</taxon>
        <taxon>Tanacetum</taxon>
    </lineage>
</organism>
<protein>
    <submittedName>
        <fullName evidence="1">Uncharacterized protein</fullName>
    </submittedName>
</protein>
<gene>
    <name evidence="1" type="ORF">Tci_003237</name>
</gene>
<comment type="caution">
    <text evidence="1">The sequence shown here is derived from an EMBL/GenBank/DDBJ whole genome shotgun (WGS) entry which is preliminary data.</text>
</comment>